<dbReference type="AlphaFoldDB" id="A5HZY6"/>
<protein>
    <submittedName>
        <fullName evidence="1">Uncharacterized protein</fullName>
    </submittedName>
</protein>
<dbReference type="EMBL" id="AM412317">
    <property type="protein sequence ID" value="CAL82347.1"/>
    <property type="molecule type" value="Genomic_DNA"/>
</dbReference>
<evidence type="ECO:0000313" key="2">
    <source>
        <dbReference type="Proteomes" id="UP000001986"/>
    </source>
</evidence>
<dbReference type="HOGENOM" id="CLU_069082_0_0_9"/>
<name>A5HZY6_CLOBH</name>
<accession>A5HZY6</accession>
<gene>
    <name evidence="1" type="ordered locus">CBO0793</name>
</gene>
<dbReference type="KEGG" id="cbo:CBO0793"/>
<evidence type="ECO:0000313" key="1">
    <source>
        <dbReference type="EMBL" id="CAL82347.1"/>
    </source>
</evidence>
<dbReference type="Proteomes" id="UP000001986">
    <property type="component" value="Chromosome"/>
</dbReference>
<dbReference type="PATRIC" id="fig|413999.7.peg.790"/>
<keyword evidence="2" id="KW-1185">Reference proteome</keyword>
<organism evidence="1 2">
    <name type="scientific">Clostridium botulinum (strain Hall / ATCC 3502 / NCTC 13319 / Type A)</name>
    <dbReference type="NCBI Taxonomy" id="441771"/>
    <lineage>
        <taxon>Bacteria</taxon>
        <taxon>Bacillati</taxon>
        <taxon>Bacillota</taxon>
        <taxon>Clostridia</taxon>
        <taxon>Eubacteriales</taxon>
        <taxon>Clostridiaceae</taxon>
        <taxon>Clostridium</taxon>
    </lineage>
</organism>
<proteinExistence type="predicted"/>
<sequence>MHDKNIHNYCNNKYKKIIKKYKIYNKINIDKTYIQFSLTQIKQMLVYYYANSKGFVSLISKKRIARMIGCCEKNIDINNKLFLDLGLILISSTINNKFSLIIKNYSKHYSKNNTRYINLATLHINNVNALRIAPQDILKHDINTLLDQETYFSINNMKTFLPDYINCKSAIEKVINKLNRNTIAMLFNNSEKLIFVISKNLHGKLLKKEMYYKYKNNFLNYITENNIKLNNLSYSISNIIKLAFEYGYDIIQLILGEIKDIAPTIFNVGRYIRYKIKRYIYMNEPFFTV</sequence>
<reference evidence="1 2" key="1">
    <citation type="journal article" date="2007" name="Genome Res.">
        <title>Genome sequence of a proteolytic (Group I) Clostridium botulinum strain Hall A and comparative analysis of the clostridial genomes.</title>
        <authorList>
            <person name="Sebaihia M."/>
            <person name="Peck M.W."/>
            <person name="Minton N.P."/>
            <person name="Thomson N.R."/>
            <person name="Holden M.T.G."/>
            <person name="Mitchell W.J."/>
            <person name="Carter A.T."/>
            <person name="Bentley S.D."/>
            <person name="Mason D.R."/>
            <person name="Crossman L."/>
            <person name="Paul C.J."/>
            <person name="Ivens A."/>
            <person name="Wells-Bennik M.H.J."/>
            <person name="Davis I.J."/>
            <person name="Cerdeno-Tarraga A.M."/>
            <person name="Churcher C."/>
            <person name="Quail M.A."/>
            <person name="Chillingworth T."/>
            <person name="Feltwell T."/>
            <person name="Fraser A."/>
            <person name="Goodhead I."/>
            <person name="Hance Z."/>
            <person name="Jagels K."/>
            <person name="Larke N."/>
            <person name="Maddison M."/>
            <person name="Moule S."/>
            <person name="Mungall K."/>
            <person name="Norbertczak H."/>
            <person name="Rabbinowitsch E."/>
            <person name="Sanders M."/>
            <person name="Simmonds M."/>
            <person name="White B."/>
            <person name="Whithead S."/>
            <person name="Parkhill J."/>
        </authorList>
    </citation>
    <scope>NUCLEOTIDE SEQUENCE [LARGE SCALE GENOMIC DNA]</scope>
    <source>
        <strain evidence="2">Hall / ATCC 3502 / NCTC 13319 / Type A [Sanger]</strain>
    </source>
</reference>